<accession>A0A6N9T015</accession>
<comment type="caution">
    <text evidence="5">The sequence shown here is derived from an EMBL/GenBank/DDBJ whole genome shotgun (WGS) entry which is preliminary data.</text>
</comment>
<dbReference type="EMBL" id="JAAAMG010000006">
    <property type="protein sequence ID" value="NDW04647.1"/>
    <property type="molecule type" value="Genomic_DNA"/>
</dbReference>
<evidence type="ECO:0000313" key="6">
    <source>
        <dbReference type="Proteomes" id="UP000469011"/>
    </source>
</evidence>
<gene>
    <name evidence="5" type="ORF">GTK09_09425</name>
</gene>
<dbReference type="GO" id="GO:0015562">
    <property type="term" value="F:efflux transmembrane transporter activity"/>
    <property type="evidence" value="ECO:0007669"/>
    <property type="project" value="TreeGrafter"/>
</dbReference>
<dbReference type="Gene3D" id="2.40.30.170">
    <property type="match status" value="1"/>
</dbReference>
<dbReference type="InterPro" id="IPR006143">
    <property type="entry name" value="RND_pump_MFP"/>
</dbReference>
<evidence type="ECO:0000259" key="4">
    <source>
        <dbReference type="Pfam" id="PF25954"/>
    </source>
</evidence>
<dbReference type="Proteomes" id="UP000469011">
    <property type="component" value="Unassembled WGS sequence"/>
</dbReference>
<keyword evidence="2" id="KW-0472">Membrane</keyword>
<dbReference type="GO" id="GO:1990281">
    <property type="term" value="C:efflux pump complex"/>
    <property type="evidence" value="ECO:0007669"/>
    <property type="project" value="TreeGrafter"/>
</dbReference>
<dbReference type="PANTHER" id="PTHR30469:SF38">
    <property type="entry name" value="HLYD FAMILY SECRETION PROTEIN"/>
    <property type="match status" value="1"/>
</dbReference>
<dbReference type="Pfam" id="PF25954">
    <property type="entry name" value="Beta-barrel_RND_2"/>
    <property type="match status" value="1"/>
</dbReference>
<dbReference type="AlphaFoldDB" id="A0A6N9T015"/>
<dbReference type="NCBIfam" id="TIGR01730">
    <property type="entry name" value="RND_mfp"/>
    <property type="match status" value="1"/>
</dbReference>
<evidence type="ECO:0000259" key="3">
    <source>
        <dbReference type="Pfam" id="PF25917"/>
    </source>
</evidence>
<reference evidence="5 6" key="1">
    <citation type="submission" date="2020-01" db="EMBL/GenBank/DDBJ databases">
        <title>Jiella pacifica sp. nov.</title>
        <authorList>
            <person name="Xue Z."/>
            <person name="Zhu S."/>
            <person name="Chen J."/>
            <person name="Yang J."/>
        </authorList>
    </citation>
    <scope>NUCLEOTIDE SEQUENCE [LARGE SCALE GENOMIC DNA]</scope>
    <source>
        <strain evidence="5 6">40Bstr34</strain>
    </source>
</reference>
<feature type="domain" description="Multidrug resistance protein MdtA-like barrel-sandwich hybrid" evidence="3">
    <location>
        <begin position="127"/>
        <end position="273"/>
    </location>
</feature>
<dbReference type="PANTHER" id="PTHR30469">
    <property type="entry name" value="MULTIDRUG RESISTANCE PROTEIN MDTA"/>
    <property type="match status" value="1"/>
</dbReference>
<keyword evidence="6" id="KW-1185">Reference proteome</keyword>
<feature type="domain" description="CusB-like beta-barrel" evidence="4">
    <location>
        <begin position="295"/>
        <end position="368"/>
    </location>
</feature>
<keyword evidence="2" id="KW-0812">Transmembrane</keyword>
<comment type="similarity">
    <text evidence="1">Belongs to the membrane fusion protein (MFP) (TC 8.A.1) family.</text>
</comment>
<dbReference type="Gene3D" id="2.40.50.100">
    <property type="match status" value="1"/>
</dbReference>
<dbReference type="Gene3D" id="1.10.287.470">
    <property type="entry name" value="Helix hairpin bin"/>
    <property type="match status" value="1"/>
</dbReference>
<name>A0A6N9T015_9HYPH</name>
<dbReference type="InterPro" id="IPR058792">
    <property type="entry name" value="Beta-barrel_RND_2"/>
</dbReference>
<organism evidence="5 6">
    <name type="scientific">Jiella pacifica</name>
    <dbReference type="NCBI Taxonomy" id="2696469"/>
    <lineage>
        <taxon>Bacteria</taxon>
        <taxon>Pseudomonadati</taxon>
        <taxon>Pseudomonadota</taxon>
        <taxon>Alphaproteobacteria</taxon>
        <taxon>Hyphomicrobiales</taxon>
        <taxon>Aurantimonadaceae</taxon>
        <taxon>Jiella</taxon>
    </lineage>
</organism>
<protein>
    <submittedName>
        <fullName evidence="5">Efflux RND transporter periplasmic adaptor subunit</fullName>
    </submittedName>
</protein>
<proteinExistence type="inferred from homology"/>
<sequence>MNMISDHDRKLAATLKSLSLEPSLRTPKSPRRRVRRLLLSGWLLALGAGAIFIVAPAWPDVADRFKTALSQQWWTDGISPAKRAVEPSGSRTDQVAAVDNAAATLRKPPPVETREVTGSGYVLAPHVVSVFAKYEGRITAIEVEVGQRVQAGQILVTLDDAATRFALEQAQVDRVTADLLLEARKIELEQANSTFRRSEALAARQSISRQDLENASTARNSAANALAQARQNVVKADLGVRIAQERVDGLVVKAPIAGTITTLAAHVGDMVLARLDSVLENQKLLSITDTTTLVIDADVAETNIGSLSPGLTGEAVLDGISDRPFAIEVLRIAPVASLEKGTVTLRLSLRDPPDGIRPNMAARIRIAQRAGDTSR</sequence>
<keyword evidence="2" id="KW-1133">Transmembrane helix</keyword>
<evidence type="ECO:0000256" key="1">
    <source>
        <dbReference type="ARBA" id="ARBA00009477"/>
    </source>
</evidence>
<feature type="transmembrane region" description="Helical" evidence="2">
    <location>
        <begin position="37"/>
        <end position="58"/>
    </location>
</feature>
<evidence type="ECO:0000313" key="5">
    <source>
        <dbReference type="EMBL" id="NDW04647.1"/>
    </source>
</evidence>
<dbReference type="RefSeq" id="WP_163462898.1">
    <property type="nucleotide sequence ID" value="NZ_JAAAMG010000006.1"/>
</dbReference>
<evidence type="ECO:0000256" key="2">
    <source>
        <dbReference type="SAM" id="Phobius"/>
    </source>
</evidence>
<dbReference type="Pfam" id="PF25917">
    <property type="entry name" value="BSH_RND"/>
    <property type="match status" value="1"/>
</dbReference>
<dbReference type="InterPro" id="IPR058625">
    <property type="entry name" value="MdtA-like_BSH"/>
</dbReference>
<dbReference type="SUPFAM" id="SSF111369">
    <property type="entry name" value="HlyD-like secretion proteins"/>
    <property type="match status" value="1"/>
</dbReference>